<dbReference type="GO" id="GO:0017119">
    <property type="term" value="C:Golgi transport complex"/>
    <property type="evidence" value="ECO:0007669"/>
    <property type="project" value="InterPro"/>
</dbReference>
<evidence type="ECO:0000256" key="8">
    <source>
        <dbReference type="ARBA" id="ARBA00031345"/>
    </source>
</evidence>
<name>A0A8J2WA85_9CRUS</name>
<dbReference type="PANTHER" id="PTHR21443">
    <property type="entry name" value="CONSERVED OLIGOMERIC GOLGI COMPLEX COMPONENT 7"/>
    <property type="match status" value="1"/>
</dbReference>
<keyword evidence="10" id="KW-1185">Reference proteome</keyword>
<dbReference type="GO" id="GO:0006890">
    <property type="term" value="P:retrograde vesicle-mediated transport, Golgi to endoplasmic reticulum"/>
    <property type="evidence" value="ECO:0007669"/>
    <property type="project" value="TreeGrafter"/>
</dbReference>
<evidence type="ECO:0000256" key="2">
    <source>
        <dbReference type="ARBA" id="ARBA00005831"/>
    </source>
</evidence>
<evidence type="ECO:0000256" key="6">
    <source>
        <dbReference type="ARBA" id="ARBA00023034"/>
    </source>
</evidence>
<keyword evidence="6" id="KW-0333">Golgi apparatus</keyword>
<reference evidence="9" key="1">
    <citation type="submission" date="2021-11" db="EMBL/GenBank/DDBJ databases">
        <authorList>
            <person name="Schell T."/>
        </authorList>
    </citation>
    <scope>NUCLEOTIDE SEQUENCE</scope>
    <source>
        <strain evidence="9">M5</strain>
    </source>
</reference>
<sequence length="720" mass="81135">MDLSAFAKEHFSAKDWVNNTFRQSEAQSHENFASSIVMKLQLAIYEINSSLENTSTLVLSNLPRLLRDIELLQNEVVHFQRKLVTVEQEVSKALQEADNWTTLMADIEDLFESNDLIALSQRLNSLRQSLDLLNHVSDYGERMMQLDGLRNRLEALASPSLVSAISTGDAAKTTIMVQVFTNMDRIDQLLHYYTKCRRGVILHQWKELCELDDLNAVEVISRFHELLLEDMQEQTKWYQGVFNQHPTHSSRVILPIYSQAMSALDPSPLNSVESLIKKPAAAEGLFMLQQIKSSADRLFQGVEAHFKDIGPIEDEVFRQFNESLYQLLRLMISNKYKALCLQHLLEQFSQPIDDSSEITESIHSLKQCHSKINSLMESTLNNCVVLTHGYGLELLIEAWNRFLVHHLQQYKSVLQKLQNLMGQSGEDSLHTALSLLQTLGELLLLLEENDTMFADNVKTCGKKLNQVKVSSNYYKTLYLESQPLQRLELLFKEQQQHERRSYLGPTISGALELNSEIQRCIYDTLMSPIHRQINLLGSREWAEIISSSGLTEDLPEFGLAPMEYITQIGQYLMMLPQHLEPFVLQENRGLTRALSEHTFPHGRPPSTSLSPTGQLSATDFLLGCVAAASANALSEAILRIESVGSKGAKQLAADIDYLGNIFEDLGLVLPVSLMELVELFRAAAAAVLSSDVSSFKTASQGKDHRLVAAVRSITNLPSND</sequence>
<keyword evidence="5" id="KW-0653">Protein transport</keyword>
<comment type="caution">
    <text evidence="9">The sequence shown here is derived from an EMBL/GenBank/DDBJ whole genome shotgun (WGS) entry which is preliminary data.</text>
</comment>
<accession>A0A8J2WA85</accession>
<evidence type="ECO:0000256" key="1">
    <source>
        <dbReference type="ARBA" id="ARBA00004395"/>
    </source>
</evidence>
<dbReference type="Pfam" id="PF10191">
    <property type="entry name" value="COG7"/>
    <property type="match status" value="1"/>
</dbReference>
<comment type="similarity">
    <text evidence="2">Belongs to the COG7 family.</text>
</comment>
<keyword evidence="4" id="KW-0813">Transport</keyword>
<comment type="subcellular location">
    <subcellularLocation>
        <location evidence="1">Golgi apparatus membrane</location>
        <topology evidence="1">Peripheral membrane protein</topology>
    </subcellularLocation>
</comment>
<evidence type="ECO:0000256" key="4">
    <source>
        <dbReference type="ARBA" id="ARBA00022448"/>
    </source>
</evidence>
<evidence type="ECO:0000256" key="3">
    <source>
        <dbReference type="ARBA" id="ARBA00020984"/>
    </source>
</evidence>
<evidence type="ECO:0000313" key="9">
    <source>
        <dbReference type="EMBL" id="CAH0110916.1"/>
    </source>
</evidence>
<evidence type="ECO:0000256" key="7">
    <source>
        <dbReference type="ARBA" id="ARBA00023136"/>
    </source>
</evidence>
<organism evidence="9 10">
    <name type="scientific">Daphnia galeata</name>
    <dbReference type="NCBI Taxonomy" id="27404"/>
    <lineage>
        <taxon>Eukaryota</taxon>
        <taxon>Metazoa</taxon>
        <taxon>Ecdysozoa</taxon>
        <taxon>Arthropoda</taxon>
        <taxon>Crustacea</taxon>
        <taxon>Branchiopoda</taxon>
        <taxon>Diplostraca</taxon>
        <taxon>Cladocera</taxon>
        <taxon>Anomopoda</taxon>
        <taxon>Daphniidae</taxon>
        <taxon>Daphnia</taxon>
    </lineage>
</organism>
<dbReference type="EMBL" id="CAKKLH010000308">
    <property type="protein sequence ID" value="CAH0110916.1"/>
    <property type="molecule type" value="Genomic_DNA"/>
</dbReference>
<evidence type="ECO:0000313" key="10">
    <source>
        <dbReference type="Proteomes" id="UP000789390"/>
    </source>
</evidence>
<dbReference type="OrthoDB" id="245173at2759"/>
<protein>
    <recommendedName>
        <fullName evidence="3">Conserved oligomeric Golgi complex subunit 7</fullName>
    </recommendedName>
    <alternativeName>
        <fullName evidence="8">Component of oligomeric Golgi complex 7</fullName>
    </alternativeName>
</protein>
<dbReference type="AlphaFoldDB" id="A0A8J2WA85"/>
<dbReference type="Proteomes" id="UP000789390">
    <property type="component" value="Unassembled WGS sequence"/>
</dbReference>
<dbReference type="GO" id="GO:0007030">
    <property type="term" value="P:Golgi organization"/>
    <property type="evidence" value="ECO:0007669"/>
    <property type="project" value="TreeGrafter"/>
</dbReference>
<keyword evidence="7" id="KW-0472">Membrane</keyword>
<evidence type="ECO:0000256" key="5">
    <source>
        <dbReference type="ARBA" id="ARBA00022927"/>
    </source>
</evidence>
<dbReference type="PANTHER" id="PTHR21443:SF0">
    <property type="entry name" value="CONSERVED OLIGOMERIC GOLGI COMPLEX SUBUNIT 7"/>
    <property type="match status" value="1"/>
</dbReference>
<dbReference type="GO" id="GO:0000139">
    <property type="term" value="C:Golgi membrane"/>
    <property type="evidence" value="ECO:0007669"/>
    <property type="project" value="UniProtKB-SubCell"/>
</dbReference>
<proteinExistence type="inferred from homology"/>
<gene>
    <name evidence="9" type="ORF">DGAL_LOCUS14524</name>
</gene>
<dbReference type="GO" id="GO:0006886">
    <property type="term" value="P:intracellular protein transport"/>
    <property type="evidence" value="ECO:0007669"/>
    <property type="project" value="InterPro"/>
</dbReference>
<dbReference type="InterPro" id="IPR019335">
    <property type="entry name" value="COG7"/>
</dbReference>